<dbReference type="AlphaFoldDB" id="A0A0P1G521"/>
<sequence length="370" mass="40287">MTNAKPHRTATGLPEWVPDAARVYLAHVEDGHSIRELARRAGCHASTVLRQVRRIETRRDDPLIDAALLNLGAFRCVPGAIPSGKDKDTMNAAVNYPSPPDETTLAREARRVLRRLCESGAVLAVCAEMDKAVVVRDTGDGGSARTAVVDSPIAQAMALKEWIACDEPGRISRYRITASGRQALSRMVAEQESKVRGFAESQAGFDTGRAAEAALDEVERDPRARKARYTLAESPLTALGRRRDKDGTPFLSDDLIAAGERLREDFELSQMGPRTTQNWDQFLTAGIDVSHGTGGGPDAAQGRLQSALRDLGPGLGDVALRCCCYLEGLETTEKNLGWSARSGKIVLRIALQRLRRHYEERGRHGGDLLG</sequence>
<dbReference type="STRING" id="441103.TRN7648_01188"/>
<dbReference type="Pfam" id="PF20057">
    <property type="entry name" value="DUF6456"/>
    <property type="match status" value="1"/>
</dbReference>
<evidence type="ECO:0000259" key="1">
    <source>
        <dbReference type="Pfam" id="PF20057"/>
    </source>
</evidence>
<dbReference type="EMBL" id="CYSE01000002">
    <property type="protein sequence ID" value="CUH76911.1"/>
    <property type="molecule type" value="Genomic_DNA"/>
</dbReference>
<accession>A0A0P1G521</accession>
<dbReference type="RefSeq" id="WP_058246712.1">
    <property type="nucleotide sequence ID" value="NZ_CYSE01000002.1"/>
</dbReference>
<gene>
    <name evidence="2" type="ORF">TRN7648_01188</name>
</gene>
<dbReference type="InterPro" id="IPR045599">
    <property type="entry name" value="DUF6456"/>
</dbReference>
<evidence type="ECO:0000313" key="2">
    <source>
        <dbReference type="EMBL" id="CUH76911.1"/>
    </source>
</evidence>
<dbReference type="Proteomes" id="UP000054935">
    <property type="component" value="Unassembled WGS sequence"/>
</dbReference>
<proteinExistence type="predicted"/>
<protein>
    <recommendedName>
        <fullName evidence="1">DUF6456 domain-containing protein</fullName>
    </recommendedName>
</protein>
<organism evidence="2 3">
    <name type="scientific">Tropicibacter naphthalenivorans</name>
    <dbReference type="NCBI Taxonomy" id="441103"/>
    <lineage>
        <taxon>Bacteria</taxon>
        <taxon>Pseudomonadati</taxon>
        <taxon>Pseudomonadota</taxon>
        <taxon>Alphaproteobacteria</taxon>
        <taxon>Rhodobacterales</taxon>
        <taxon>Roseobacteraceae</taxon>
        <taxon>Tropicibacter</taxon>
    </lineage>
</organism>
<feature type="domain" description="DUF6456" evidence="1">
    <location>
        <begin position="228"/>
        <end position="360"/>
    </location>
</feature>
<reference evidence="2 3" key="1">
    <citation type="submission" date="2015-09" db="EMBL/GenBank/DDBJ databases">
        <authorList>
            <consortium name="Swine Surveillance"/>
        </authorList>
    </citation>
    <scope>NUCLEOTIDE SEQUENCE [LARGE SCALE GENOMIC DNA]</scope>
    <source>
        <strain evidence="2 3">CECT 7648</strain>
    </source>
</reference>
<name>A0A0P1G521_9RHOB</name>
<dbReference type="OrthoDB" id="7476630at2"/>
<evidence type="ECO:0000313" key="3">
    <source>
        <dbReference type="Proteomes" id="UP000054935"/>
    </source>
</evidence>
<keyword evidence="3" id="KW-1185">Reference proteome</keyword>